<keyword evidence="1" id="KW-0175">Coiled coil</keyword>
<feature type="coiled-coil region" evidence="1">
    <location>
        <begin position="165"/>
        <end position="200"/>
    </location>
</feature>
<sequence length="416" mass="47592">MEQQTGQTSNLSFNDLPFHIASQIVEHLNLADRFSMGLATKLLRRLDEVVPYRDPGCLSVFVTKTGSIKVTYWRNVAYVDSVNLTFENCEGGTKVNRWHKHVPYNPSQRVPLENEFSTITPDKHFTDLAIQYFNRIASNPGINNVYVSLPKSVYDKIPRLKCSKLNVKVKNVEELEEILAKLAKKELDELEIELTENNSIVPRIPEVVNVKTLMMGGPIEEPTFMSLSAPFIEVDGYGFREPILENFITRWANGGGPRDFTQLIIYNSFIDRFDSIVKKVRCMRFEADMAQLLIYPEDHKELGQYIFAEDCYQIFSEVSTDSATLLKGLYEIILTVTGKVINGEARWSDSEGQEYFEHFKLEDSPLDFDMVIEDLNYIKCDKDIIELNVNTELATFIQRADVVEFIGNGQLEKCSS</sequence>
<dbReference type="PANTHER" id="PTHR21503:SF8">
    <property type="entry name" value="F-BOX ASSOCIATED DOMAIN-CONTAINING PROTEIN-RELATED"/>
    <property type="match status" value="1"/>
</dbReference>
<comment type="caution">
    <text evidence="2">The sequence shown here is derived from an EMBL/GenBank/DDBJ whole genome shotgun (WGS) entry which is preliminary data.</text>
</comment>
<dbReference type="AlphaFoldDB" id="A0A8S1FFW8"/>
<name>A0A8S1FFW8_9PELO</name>
<reference evidence="2 3" key="1">
    <citation type="submission" date="2020-04" db="EMBL/GenBank/DDBJ databases">
        <authorList>
            <person name="Laetsch R D."/>
            <person name="Stevens L."/>
            <person name="Kumar S."/>
            <person name="Blaxter L. M."/>
        </authorList>
    </citation>
    <scope>NUCLEOTIDE SEQUENCE [LARGE SCALE GENOMIC DNA]</scope>
</reference>
<dbReference type="PANTHER" id="PTHR21503">
    <property type="entry name" value="F-BOX-CONTAINING HYPOTHETICAL PROTEIN C.ELEGANS"/>
    <property type="match status" value="1"/>
</dbReference>
<evidence type="ECO:0000313" key="3">
    <source>
        <dbReference type="Proteomes" id="UP000494206"/>
    </source>
</evidence>
<evidence type="ECO:0000313" key="2">
    <source>
        <dbReference type="EMBL" id="CAB3411645.1"/>
    </source>
</evidence>
<evidence type="ECO:0000256" key="1">
    <source>
        <dbReference type="SAM" id="Coils"/>
    </source>
</evidence>
<evidence type="ECO:0008006" key="4">
    <source>
        <dbReference type="Google" id="ProtNLM"/>
    </source>
</evidence>
<organism evidence="2 3">
    <name type="scientific">Caenorhabditis bovis</name>
    <dbReference type="NCBI Taxonomy" id="2654633"/>
    <lineage>
        <taxon>Eukaryota</taxon>
        <taxon>Metazoa</taxon>
        <taxon>Ecdysozoa</taxon>
        <taxon>Nematoda</taxon>
        <taxon>Chromadorea</taxon>
        <taxon>Rhabditida</taxon>
        <taxon>Rhabditina</taxon>
        <taxon>Rhabditomorpha</taxon>
        <taxon>Rhabditoidea</taxon>
        <taxon>Rhabditidae</taxon>
        <taxon>Peloderinae</taxon>
        <taxon>Caenorhabditis</taxon>
    </lineage>
</organism>
<gene>
    <name evidence="2" type="ORF">CBOVIS_LOCUS13020</name>
</gene>
<protein>
    <recommendedName>
        <fullName evidence="4">F-box domain-containing protein</fullName>
    </recommendedName>
</protein>
<dbReference type="Proteomes" id="UP000494206">
    <property type="component" value="Unassembled WGS sequence"/>
</dbReference>
<proteinExistence type="predicted"/>
<accession>A0A8S1FFW8</accession>
<dbReference type="EMBL" id="CADEPM010000015">
    <property type="protein sequence ID" value="CAB3411645.1"/>
    <property type="molecule type" value="Genomic_DNA"/>
</dbReference>
<keyword evidence="3" id="KW-1185">Reference proteome</keyword>